<evidence type="ECO:0000313" key="2">
    <source>
        <dbReference type="Proteomes" id="UP001148838"/>
    </source>
</evidence>
<gene>
    <name evidence="1" type="ORF">ANN_01284</name>
</gene>
<reference evidence="1 2" key="1">
    <citation type="journal article" date="2022" name="Allergy">
        <title>Genome assembly and annotation of Periplaneta americana reveal a comprehensive cockroach allergen profile.</title>
        <authorList>
            <person name="Wang L."/>
            <person name="Xiong Q."/>
            <person name="Saelim N."/>
            <person name="Wang L."/>
            <person name="Nong W."/>
            <person name="Wan A.T."/>
            <person name="Shi M."/>
            <person name="Liu X."/>
            <person name="Cao Q."/>
            <person name="Hui J.H.L."/>
            <person name="Sookrung N."/>
            <person name="Leung T.F."/>
            <person name="Tungtrongchitr A."/>
            <person name="Tsui S.K.W."/>
        </authorList>
    </citation>
    <scope>NUCLEOTIDE SEQUENCE [LARGE SCALE GENOMIC DNA]</scope>
    <source>
        <strain evidence="1">PWHHKU_190912</strain>
    </source>
</reference>
<dbReference type="EMBL" id="JAJSOF020000003">
    <property type="protein sequence ID" value="KAJ4449878.1"/>
    <property type="molecule type" value="Genomic_DNA"/>
</dbReference>
<dbReference type="PANTHER" id="PTHR10773:SF19">
    <property type="match status" value="1"/>
</dbReference>
<comment type="caution">
    <text evidence="1">The sequence shown here is derived from an EMBL/GenBank/DDBJ whole genome shotgun (WGS) entry which is preliminary data.</text>
</comment>
<evidence type="ECO:0000313" key="1">
    <source>
        <dbReference type="EMBL" id="KAJ4449878.1"/>
    </source>
</evidence>
<sequence length="377" mass="42638">MVLDSTICFERDTNQALQINDDKRAKYVPCLPYLSEKYGISLYNWDITGLLFEVAETSGIQRWCGYHATNNTHVPDIDRLLTSGTNSCEACQATKGKTLEEGGDFDPVLWIELRRSSVVGALEEARAEKKKDKDNDDVSTVVLTMDMQAVLLAPSLKASALYYKTKLKVHNFTIYDINTAEGHCFLWDESEGADAADDFATLICEFMKKIKLDMSTMKKIIIFSEGCTLQNRNVILANAFLLNAVQTGVIIEQKYLEKGHTQMMCDSMHATIGARLKNREIYSPSGYVQACRTGRIKPKPYHVESLEHSFFKKYSSLSYITSIRPDTKLGDPVVMDIRCLKYEPDISIQYKLKFFDTADICQGELRSLPSVRQKDSN</sequence>
<dbReference type="PANTHER" id="PTHR10773">
    <property type="entry name" value="DNA-DIRECTED RNA POLYMERASES I, II, AND III SUBUNIT RPABC2"/>
    <property type="match status" value="1"/>
</dbReference>
<protein>
    <submittedName>
        <fullName evidence="1">Uncharacterized protein</fullName>
    </submittedName>
</protein>
<accession>A0ABQ8TT46</accession>
<keyword evidence="2" id="KW-1185">Reference proteome</keyword>
<organism evidence="1 2">
    <name type="scientific">Periplaneta americana</name>
    <name type="common">American cockroach</name>
    <name type="synonym">Blatta americana</name>
    <dbReference type="NCBI Taxonomy" id="6978"/>
    <lineage>
        <taxon>Eukaryota</taxon>
        <taxon>Metazoa</taxon>
        <taxon>Ecdysozoa</taxon>
        <taxon>Arthropoda</taxon>
        <taxon>Hexapoda</taxon>
        <taxon>Insecta</taxon>
        <taxon>Pterygota</taxon>
        <taxon>Neoptera</taxon>
        <taxon>Polyneoptera</taxon>
        <taxon>Dictyoptera</taxon>
        <taxon>Blattodea</taxon>
        <taxon>Blattoidea</taxon>
        <taxon>Blattidae</taxon>
        <taxon>Blattinae</taxon>
        <taxon>Periplaneta</taxon>
    </lineage>
</organism>
<dbReference type="Proteomes" id="UP001148838">
    <property type="component" value="Unassembled WGS sequence"/>
</dbReference>
<proteinExistence type="predicted"/>
<name>A0ABQ8TT46_PERAM</name>